<dbReference type="KEGG" id="char:105895525"/>
<comment type="function">
    <text evidence="4">Enzyme responsible for the N-acetyl-histidine (NAH) synthesis, which is a major constituent of brain and lens of ectothermic vertebrates.</text>
</comment>
<dbReference type="RefSeq" id="XP_012677611.1">
    <property type="nucleotide sequence ID" value="XM_012822157.3"/>
</dbReference>
<keyword evidence="8" id="KW-1185">Reference proteome</keyword>
<evidence type="ECO:0000256" key="3">
    <source>
        <dbReference type="ARBA" id="ARBA00052245"/>
    </source>
</evidence>
<dbReference type="GeneID" id="105895525"/>
<dbReference type="EC" id="2.3.1.33" evidence="5"/>
<accession>A0A6P3VP63</accession>
<dbReference type="PANTHER" id="PTHR47403">
    <property type="entry name" value="LOC100145250 PROTEIN"/>
    <property type="match status" value="1"/>
</dbReference>
<dbReference type="InterPro" id="IPR016181">
    <property type="entry name" value="Acyl_CoA_acyltransferase"/>
</dbReference>
<organism evidence="8 9">
    <name type="scientific">Clupea harengus</name>
    <name type="common">Atlantic herring</name>
    <dbReference type="NCBI Taxonomy" id="7950"/>
    <lineage>
        <taxon>Eukaryota</taxon>
        <taxon>Metazoa</taxon>
        <taxon>Chordata</taxon>
        <taxon>Craniata</taxon>
        <taxon>Vertebrata</taxon>
        <taxon>Euteleostomi</taxon>
        <taxon>Actinopterygii</taxon>
        <taxon>Neopterygii</taxon>
        <taxon>Teleostei</taxon>
        <taxon>Clupei</taxon>
        <taxon>Clupeiformes</taxon>
        <taxon>Clupeoidei</taxon>
        <taxon>Clupeidae</taxon>
        <taxon>Clupea</taxon>
    </lineage>
</organism>
<dbReference type="OrthoDB" id="8889733at2759"/>
<evidence type="ECO:0000313" key="8">
    <source>
        <dbReference type="Proteomes" id="UP000515152"/>
    </source>
</evidence>
<dbReference type="CDD" id="cd04301">
    <property type="entry name" value="NAT_SF"/>
    <property type="match status" value="1"/>
</dbReference>
<dbReference type="PROSITE" id="PS51186">
    <property type="entry name" value="GNAT"/>
    <property type="match status" value="1"/>
</dbReference>
<proteinExistence type="predicted"/>
<dbReference type="Pfam" id="PF00583">
    <property type="entry name" value="Acetyltransf_1"/>
    <property type="match status" value="1"/>
</dbReference>
<dbReference type="AlphaFoldDB" id="A0A6P3VP63"/>
<reference evidence="9" key="1">
    <citation type="submission" date="2025-08" db="UniProtKB">
        <authorList>
            <consortium name="RefSeq"/>
        </authorList>
    </citation>
    <scope>IDENTIFICATION</scope>
</reference>
<dbReference type="SUPFAM" id="SSF55729">
    <property type="entry name" value="Acyl-CoA N-acyltransferases (Nat)"/>
    <property type="match status" value="1"/>
</dbReference>
<dbReference type="Gene3D" id="3.40.630.30">
    <property type="match status" value="1"/>
</dbReference>
<evidence type="ECO:0000256" key="5">
    <source>
        <dbReference type="ARBA" id="ARBA00067086"/>
    </source>
</evidence>
<evidence type="ECO:0000256" key="4">
    <source>
        <dbReference type="ARBA" id="ARBA00056094"/>
    </source>
</evidence>
<sequence length="335" mass="37738">MKIENSLPCTQLPEAPPQTDLQFTVATEDDFDDIMAMSQDIYGGLDYLPTRYQTWLQETNRTVILARKQGKVIALESVVIIDDGETMLVEGLRVAPQERGKGVAGVLLRFCSQMVKSKYPDVKVSRLTRDDQLGPKEFQKYRLITKQGILLVRFRAEDLKLRLAEMGPTAGLPADGLTPPHAPVHLDPSEVCQLFLSSGLMRNVLPNATIVQDWQPFKPLPSNMGILLKKDIDWMVDDASSPTVASLCTFPFRVPIGDDWYYLNIDMFGKDLSLVLQQFLSHLRRHTSTLKGHVMCQVFLDPPLWKPVADFCRDALGVELVKEYTEQCVVESDIV</sequence>
<dbReference type="GO" id="GO:0047981">
    <property type="term" value="F:L-histidine N-acetyltransferase activity"/>
    <property type="evidence" value="ECO:0007669"/>
    <property type="project" value="UniProtKB-EC"/>
</dbReference>
<name>A0A6P3VP63_CLUHA</name>
<dbReference type="CTD" id="375607"/>
<evidence type="ECO:0000256" key="6">
    <source>
        <dbReference type="ARBA" id="ARBA00073798"/>
    </source>
</evidence>
<dbReference type="InterPro" id="IPR000182">
    <property type="entry name" value="GNAT_dom"/>
</dbReference>
<evidence type="ECO:0000256" key="2">
    <source>
        <dbReference type="ARBA" id="ARBA00023315"/>
    </source>
</evidence>
<protein>
    <recommendedName>
        <fullName evidence="6">Histidine N-acetyltransferase</fullName>
        <ecNumber evidence="5">2.3.1.33</ecNumber>
    </recommendedName>
</protein>
<gene>
    <name evidence="9" type="primary">nat16</name>
</gene>
<evidence type="ECO:0000313" key="9">
    <source>
        <dbReference type="RefSeq" id="XP_012677611.1"/>
    </source>
</evidence>
<dbReference type="FunFam" id="3.40.630.30:FF:000039">
    <property type="entry name" value="Probable N-acetyltransferase 16"/>
    <property type="match status" value="1"/>
</dbReference>
<dbReference type="Proteomes" id="UP000515152">
    <property type="component" value="Chromosome 18"/>
</dbReference>
<keyword evidence="1" id="KW-0808">Transferase</keyword>
<keyword evidence="2" id="KW-0012">Acyltransferase</keyword>
<evidence type="ECO:0000256" key="1">
    <source>
        <dbReference type="ARBA" id="ARBA00022679"/>
    </source>
</evidence>
<dbReference type="InterPro" id="IPR056483">
    <property type="entry name" value="Hisat_C"/>
</dbReference>
<comment type="catalytic activity">
    <reaction evidence="3">
        <text>L-histidine + acetyl-CoA = N(alpha)-acetyl-L-histidine + CoA + H(+)</text>
        <dbReference type="Rhea" id="RHEA:24596"/>
        <dbReference type="ChEBI" id="CHEBI:15378"/>
        <dbReference type="ChEBI" id="CHEBI:57287"/>
        <dbReference type="ChEBI" id="CHEBI:57288"/>
        <dbReference type="ChEBI" id="CHEBI:57595"/>
        <dbReference type="ChEBI" id="CHEBI:57772"/>
        <dbReference type="EC" id="2.3.1.33"/>
    </reaction>
</comment>
<evidence type="ECO:0000259" key="7">
    <source>
        <dbReference type="PROSITE" id="PS51186"/>
    </source>
</evidence>
<feature type="domain" description="N-acetyltransferase" evidence="7">
    <location>
        <begin position="21"/>
        <end position="156"/>
    </location>
</feature>
<dbReference type="PANTHER" id="PTHR47403:SF3">
    <property type="entry name" value="N-ACETYLTRANSFERASE 16-RELATED"/>
    <property type="match status" value="1"/>
</dbReference>
<dbReference type="Pfam" id="PF24066">
    <property type="entry name" value="Hisat_C"/>
    <property type="match status" value="1"/>
</dbReference>